<evidence type="ECO:0000256" key="1">
    <source>
        <dbReference type="ARBA" id="ARBA00001946"/>
    </source>
</evidence>
<evidence type="ECO:0000256" key="4">
    <source>
        <dbReference type="ARBA" id="ARBA00022578"/>
    </source>
</evidence>
<dbReference type="Proteomes" id="UP000886998">
    <property type="component" value="Unassembled WGS sequence"/>
</dbReference>
<comment type="cofactor">
    <cofactor evidence="1">
        <name>Mg(2+)</name>
        <dbReference type="ChEBI" id="CHEBI:18420"/>
    </cofactor>
</comment>
<dbReference type="InterPro" id="IPR008271">
    <property type="entry name" value="Ser/Thr_kinase_AS"/>
</dbReference>
<evidence type="ECO:0000256" key="6">
    <source>
        <dbReference type="ARBA" id="ARBA00022741"/>
    </source>
</evidence>
<dbReference type="OrthoDB" id="504170at2759"/>
<keyword evidence="16" id="KW-1185">Reference proteome</keyword>
<dbReference type="InterPro" id="IPR001207">
    <property type="entry name" value="Transposase_mutator"/>
</dbReference>
<proteinExistence type="predicted"/>
<dbReference type="GO" id="GO:0006313">
    <property type="term" value="P:DNA transposition"/>
    <property type="evidence" value="ECO:0007669"/>
    <property type="project" value="InterPro"/>
</dbReference>
<keyword evidence="13" id="KW-0233">DNA recombination</keyword>
<reference evidence="15" key="1">
    <citation type="submission" date="2020-08" db="EMBL/GenBank/DDBJ databases">
        <title>Multicomponent nature underlies the extraordinary mechanical properties of spider dragline silk.</title>
        <authorList>
            <person name="Kono N."/>
            <person name="Nakamura H."/>
            <person name="Mori M."/>
            <person name="Yoshida Y."/>
            <person name="Ohtoshi R."/>
            <person name="Malay A.D."/>
            <person name="Moran D.A.P."/>
            <person name="Tomita M."/>
            <person name="Numata K."/>
            <person name="Arakawa K."/>
        </authorList>
    </citation>
    <scope>NUCLEOTIDE SEQUENCE</scope>
</reference>
<comment type="caution">
    <text evidence="15">The sequence shown here is derived from an EMBL/GenBank/DDBJ whole genome shotgun (WGS) entry which is preliminary data.</text>
</comment>
<evidence type="ECO:0000313" key="15">
    <source>
        <dbReference type="EMBL" id="GFY40287.1"/>
    </source>
</evidence>
<dbReference type="SUPFAM" id="SSF56112">
    <property type="entry name" value="Protein kinase-like (PK-like)"/>
    <property type="match status" value="1"/>
</dbReference>
<evidence type="ECO:0000256" key="5">
    <source>
        <dbReference type="ARBA" id="ARBA00022723"/>
    </source>
</evidence>
<keyword evidence="3" id="KW-0597">Phosphoprotein</keyword>
<dbReference type="PANTHER" id="PTHR24346:SF102">
    <property type="entry name" value="TESTIS-SPECIFIC SERINE_THREONINE-PROTEIN KINASE 1"/>
    <property type="match status" value="1"/>
</dbReference>
<evidence type="ECO:0000256" key="2">
    <source>
        <dbReference type="ARBA" id="ARBA00022473"/>
    </source>
</evidence>
<dbReference type="GO" id="GO:0007283">
    <property type="term" value="P:spermatogenesis"/>
    <property type="evidence" value="ECO:0007669"/>
    <property type="project" value="UniProtKB-KW"/>
</dbReference>
<evidence type="ECO:0000313" key="16">
    <source>
        <dbReference type="Proteomes" id="UP000886998"/>
    </source>
</evidence>
<organism evidence="15 16">
    <name type="scientific">Trichonephila inaurata madagascariensis</name>
    <dbReference type="NCBI Taxonomy" id="2747483"/>
    <lineage>
        <taxon>Eukaryota</taxon>
        <taxon>Metazoa</taxon>
        <taxon>Ecdysozoa</taxon>
        <taxon>Arthropoda</taxon>
        <taxon>Chelicerata</taxon>
        <taxon>Arachnida</taxon>
        <taxon>Araneae</taxon>
        <taxon>Araneomorphae</taxon>
        <taxon>Entelegynae</taxon>
        <taxon>Araneoidea</taxon>
        <taxon>Nephilidae</taxon>
        <taxon>Trichonephila</taxon>
        <taxon>Trichonephila inaurata</taxon>
    </lineage>
</organism>
<accession>A0A8X6WTH8</accession>
<dbReference type="Pfam" id="PF00069">
    <property type="entry name" value="Pkinase"/>
    <property type="match status" value="1"/>
</dbReference>
<dbReference type="GO" id="GO:0003677">
    <property type="term" value="F:DNA binding"/>
    <property type="evidence" value="ECO:0007669"/>
    <property type="project" value="UniProtKB-KW"/>
</dbReference>
<evidence type="ECO:0000256" key="11">
    <source>
        <dbReference type="ARBA" id="ARBA00022871"/>
    </source>
</evidence>
<evidence type="ECO:0000256" key="3">
    <source>
        <dbReference type="ARBA" id="ARBA00022553"/>
    </source>
</evidence>
<keyword evidence="10" id="KW-0832">Ubl conjugation</keyword>
<dbReference type="InterPro" id="IPR011009">
    <property type="entry name" value="Kinase-like_dom_sf"/>
</dbReference>
<evidence type="ECO:0000256" key="8">
    <source>
        <dbReference type="ARBA" id="ARBA00022840"/>
    </source>
</evidence>
<evidence type="ECO:0000256" key="7">
    <source>
        <dbReference type="ARBA" id="ARBA00022782"/>
    </source>
</evidence>
<dbReference type="GO" id="GO:0000226">
    <property type="term" value="P:microtubule cytoskeleton organization"/>
    <property type="evidence" value="ECO:0007669"/>
    <property type="project" value="TreeGrafter"/>
</dbReference>
<dbReference type="AlphaFoldDB" id="A0A8X6WTH8"/>
<dbReference type="Gene3D" id="1.10.510.10">
    <property type="entry name" value="Transferase(Phosphotransferase) domain 1"/>
    <property type="match status" value="1"/>
</dbReference>
<evidence type="ECO:0000256" key="10">
    <source>
        <dbReference type="ARBA" id="ARBA00022843"/>
    </source>
</evidence>
<keyword evidence="9" id="KW-0460">Magnesium</keyword>
<evidence type="ECO:0000256" key="12">
    <source>
        <dbReference type="ARBA" id="ARBA00023125"/>
    </source>
</evidence>
<dbReference type="GO" id="GO:0004803">
    <property type="term" value="F:transposase activity"/>
    <property type="evidence" value="ECO:0007669"/>
    <property type="project" value="InterPro"/>
</dbReference>
<evidence type="ECO:0000256" key="13">
    <source>
        <dbReference type="ARBA" id="ARBA00023172"/>
    </source>
</evidence>
<dbReference type="Pfam" id="PF00872">
    <property type="entry name" value="Transposase_mut"/>
    <property type="match status" value="1"/>
</dbReference>
<dbReference type="GO" id="GO:0050321">
    <property type="term" value="F:tau-protein kinase activity"/>
    <property type="evidence" value="ECO:0007669"/>
    <property type="project" value="TreeGrafter"/>
</dbReference>
<name>A0A8X6WTH8_9ARAC</name>
<protein>
    <recommendedName>
        <fullName evidence="14">Protein kinase domain-containing protein</fullName>
    </recommendedName>
</protein>
<dbReference type="GO" id="GO:0005524">
    <property type="term" value="F:ATP binding"/>
    <property type="evidence" value="ECO:0007669"/>
    <property type="project" value="UniProtKB-KW"/>
</dbReference>
<dbReference type="PROSITE" id="PS00108">
    <property type="entry name" value="PROTEIN_KINASE_ST"/>
    <property type="match status" value="1"/>
</dbReference>
<keyword evidence="6" id="KW-0547">Nucleotide-binding</keyword>
<keyword evidence="4" id="KW-0815">Transposition</keyword>
<dbReference type="GO" id="GO:0005737">
    <property type="term" value="C:cytoplasm"/>
    <property type="evidence" value="ECO:0007669"/>
    <property type="project" value="TreeGrafter"/>
</dbReference>
<evidence type="ECO:0000256" key="9">
    <source>
        <dbReference type="ARBA" id="ARBA00022842"/>
    </source>
</evidence>
<keyword evidence="5" id="KW-0479">Metal-binding</keyword>
<dbReference type="EMBL" id="BMAV01001811">
    <property type="protein sequence ID" value="GFY40287.1"/>
    <property type="molecule type" value="Genomic_DNA"/>
</dbReference>
<dbReference type="GO" id="GO:0000287">
    <property type="term" value="F:magnesium ion binding"/>
    <property type="evidence" value="ECO:0007669"/>
    <property type="project" value="UniProtKB-ARBA"/>
</dbReference>
<dbReference type="PROSITE" id="PS50011">
    <property type="entry name" value="PROTEIN_KINASE_DOM"/>
    <property type="match status" value="1"/>
</dbReference>
<dbReference type="PANTHER" id="PTHR24346">
    <property type="entry name" value="MAP/MICROTUBULE AFFINITY-REGULATING KINASE"/>
    <property type="match status" value="1"/>
</dbReference>
<sequence length="211" mass="24425">MVNALKYLHGLNIAHRDLKCENIMIDDNHNIKLIDFGFCRSTVDAFGRRKLSETFCGSTAYAAPEVLQGLAYNPMMYDVWSLGCVLYIMTTGMMPFDDSHIRKMVTNQLKRHIKFPSNFQISHHLKSSSRPDGMFFKVKEDRHCVSKYMRKILGIDQNGRKEVLGFYLEESEGANFWLGVLNNLKGRRVEDILIELHASMRKQLPWKKCDS</sequence>
<keyword evidence="12" id="KW-0238">DNA-binding</keyword>
<keyword evidence="11" id="KW-0744">Spermatogenesis</keyword>
<keyword evidence="7" id="KW-0221">Differentiation</keyword>
<dbReference type="InterPro" id="IPR000719">
    <property type="entry name" value="Prot_kinase_dom"/>
</dbReference>
<feature type="domain" description="Protein kinase" evidence="14">
    <location>
        <begin position="1"/>
        <end position="178"/>
    </location>
</feature>
<keyword evidence="2" id="KW-0217">Developmental protein</keyword>
<keyword evidence="8" id="KW-0067">ATP-binding</keyword>
<gene>
    <name evidence="15" type="primary">TSSK1B</name>
    <name evidence="15" type="ORF">TNIN_311601</name>
</gene>
<dbReference type="SMART" id="SM00220">
    <property type="entry name" value="S_TKc"/>
    <property type="match status" value="1"/>
</dbReference>
<evidence type="ECO:0000259" key="14">
    <source>
        <dbReference type="PROSITE" id="PS50011"/>
    </source>
</evidence>
<dbReference type="GO" id="GO:0035556">
    <property type="term" value="P:intracellular signal transduction"/>
    <property type="evidence" value="ECO:0007669"/>
    <property type="project" value="TreeGrafter"/>
</dbReference>
<dbReference type="GO" id="GO:0030154">
    <property type="term" value="P:cell differentiation"/>
    <property type="evidence" value="ECO:0007669"/>
    <property type="project" value="UniProtKB-KW"/>
</dbReference>